<dbReference type="Proteomes" id="UP001054945">
    <property type="component" value="Unassembled WGS sequence"/>
</dbReference>
<proteinExistence type="predicted"/>
<name>A0AAV4MRN4_CAEEX</name>
<evidence type="ECO:0000256" key="1">
    <source>
        <dbReference type="SAM" id="SignalP"/>
    </source>
</evidence>
<evidence type="ECO:0000313" key="3">
    <source>
        <dbReference type="Proteomes" id="UP001054945"/>
    </source>
</evidence>
<accession>A0AAV4MRN4</accession>
<sequence>MNKIAFLFVVTACVLIFHMSWVLFNRDPEDLPHICFCYCSDASVNFKDFSTRITYEGVSENASLCTCQDFLMPALSQYKKEVNKKAKIVRFVNVIQNSCQTV</sequence>
<dbReference type="AlphaFoldDB" id="A0AAV4MRN4"/>
<keyword evidence="3" id="KW-1185">Reference proteome</keyword>
<reference evidence="2 3" key="1">
    <citation type="submission" date="2021-06" db="EMBL/GenBank/DDBJ databases">
        <title>Caerostris extrusa draft genome.</title>
        <authorList>
            <person name="Kono N."/>
            <person name="Arakawa K."/>
        </authorList>
    </citation>
    <scope>NUCLEOTIDE SEQUENCE [LARGE SCALE GENOMIC DNA]</scope>
</reference>
<protein>
    <submittedName>
        <fullName evidence="2">Uncharacterized protein</fullName>
    </submittedName>
</protein>
<feature type="signal peptide" evidence="1">
    <location>
        <begin position="1"/>
        <end position="24"/>
    </location>
</feature>
<evidence type="ECO:0000313" key="2">
    <source>
        <dbReference type="EMBL" id="GIX75055.1"/>
    </source>
</evidence>
<comment type="caution">
    <text evidence="2">The sequence shown here is derived from an EMBL/GenBank/DDBJ whole genome shotgun (WGS) entry which is preliminary data.</text>
</comment>
<dbReference type="EMBL" id="BPLR01020128">
    <property type="protein sequence ID" value="GIX75055.1"/>
    <property type="molecule type" value="Genomic_DNA"/>
</dbReference>
<gene>
    <name evidence="2" type="ORF">CEXT_23791</name>
</gene>
<keyword evidence="1" id="KW-0732">Signal</keyword>
<feature type="chain" id="PRO_5043327086" evidence="1">
    <location>
        <begin position="25"/>
        <end position="102"/>
    </location>
</feature>
<organism evidence="2 3">
    <name type="scientific">Caerostris extrusa</name>
    <name type="common">Bark spider</name>
    <name type="synonym">Caerostris bankana</name>
    <dbReference type="NCBI Taxonomy" id="172846"/>
    <lineage>
        <taxon>Eukaryota</taxon>
        <taxon>Metazoa</taxon>
        <taxon>Ecdysozoa</taxon>
        <taxon>Arthropoda</taxon>
        <taxon>Chelicerata</taxon>
        <taxon>Arachnida</taxon>
        <taxon>Araneae</taxon>
        <taxon>Araneomorphae</taxon>
        <taxon>Entelegynae</taxon>
        <taxon>Araneoidea</taxon>
        <taxon>Araneidae</taxon>
        <taxon>Caerostris</taxon>
    </lineage>
</organism>